<feature type="domain" description="UspA" evidence="3">
    <location>
        <begin position="5"/>
        <end position="145"/>
    </location>
</feature>
<comment type="subcellular location">
    <subcellularLocation>
        <location evidence="2">Cytoplasm</location>
    </subcellularLocation>
</comment>
<protein>
    <recommendedName>
        <fullName evidence="2">Universal stress protein</fullName>
    </recommendedName>
</protein>
<dbReference type="PANTHER" id="PTHR46268:SF22">
    <property type="entry name" value="SENSOR PROTEIN KDPD-RELATED"/>
    <property type="match status" value="1"/>
</dbReference>
<dbReference type="InterPro" id="IPR006015">
    <property type="entry name" value="Universal_stress_UspA"/>
</dbReference>
<gene>
    <name evidence="4" type="ORF">HG66A1_39800</name>
</gene>
<sequence>MIDLKKILVPTDFSEFGQHALLYGCELAKRFGAELHLLNVVQDAVAMFPEPNMMGTSMNDLVADMQSLSEKQLAEMPGLPGSEDLSVIRKVCVGPAFLEIIRYAKEQEIDLIVIGTHGRTGLKHMLLGSVAEKVVRKAPCPVLTVSHPEHEFVMPT</sequence>
<comment type="similarity">
    <text evidence="1 2">Belongs to the universal stress protein A family.</text>
</comment>
<dbReference type="Pfam" id="PF00582">
    <property type="entry name" value="Usp"/>
    <property type="match status" value="1"/>
</dbReference>
<dbReference type="OrthoDB" id="9788959at2"/>
<proteinExistence type="inferred from homology"/>
<evidence type="ECO:0000256" key="2">
    <source>
        <dbReference type="PIRNR" id="PIRNR006276"/>
    </source>
</evidence>
<evidence type="ECO:0000256" key="1">
    <source>
        <dbReference type="ARBA" id="ARBA00008791"/>
    </source>
</evidence>
<dbReference type="InterPro" id="IPR006016">
    <property type="entry name" value="UspA"/>
</dbReference>
<dbReference type="GO" id="GO:0005737">
    <property type="term" value="C:cytoplasm"/>
    <property type="evidence" value="ECO:0007669"/>
    <property type="project" value="UniProtKB-SubCell"/>
</dbReference>
<keyword evidence="5" id="KW-1185">Reference proteome</keyword>
<reference evidence="4 5" key="1">
    <citation type="submission" date="2019-02" db="EMBL/GenBank/DDBJ databases">
        <title>Deep-cultivation of Planctomycetes and their phenomic and genomic characterization uncovers novel biology.</title>
        <authorList>
            <person name="Wiegand S."/>
            <person name="Jogler M."/>
            <person name="Boedeker C."/>
            <person name="Pinto D."/>
            <person name="Vollmers J."/>
            <person name="Rivas-Marin E."/>
            <person name="Kohn T."/>
            <person name="Peeters S.H."/>
            <person name="Heuer A."/>
            <person name="Rast P."/>
            <person name="Oberbeckmann S."/>
            <person name="Bunk B."/>
            <person name="Jeske O."/>
            <person name="Meyerdierks A."/>
            <person name="Storesund J.E."/>
            <person name="Kallscheuer N."/>
            <person name="Luecker S."/>
            <person name="Lage O.M."/>
            <person name="Pohl T."/>
            <person name="Merkel B.J."/>
            <person name="Hornburger P."/>
            <person name="Mueller R.-W."/>
            <person name="Bruemmer F."/>
            <person name="Labrenz M."/>
            <person name="Spormann A.M."/>
            <person name="Op den Camp H."/>
            <person name="Overmann J."/>
            <person name="Amann R."/>
            <person name="Jetten M.S.M."/>
            <person name="Mascher T."/>
            <person name="Medema M.H."/>
            <person name="Devos D.P."/>
            <person name="Kaster A.-K."/>
            <person name="Ovreas L."/>
            <person name="Rohde M."/>
            <person name="Galperin M.Y."/>
            <person name="Jogler C."/>
        </authorList>
    </citation>
    <scope>NUCLEOTIDE SEQUENCE [LARGE SCALE GENOMIC DNA]</scope>
    <source>
        <strain evidence="4 5">HG66A1</strain>
    </source>
</reference>
<dbReference type="PRINTS" id="PR01438">
    <property type="entry name" value="UNVRSLSTRESS"/>
</dbReference>
<dbReference type="RefSeq" id="WP_145187619.1">
    <property type="nucleotide sequence ID" value="NZ_CP036266.1"/>
</dbReference>
<dbReference type="PANTHER" id="PTHR46268">
    <property type="entry name" value="STRESS RESPONSE PROTEIN NHAX"/>
    <property type="match status" value="1"/>
</dbReference>
<dbReference type="SUPFAM" id="SSF52402">
    <property type="entry name" value="Adenine nucleotide alpha hydrolases-like"/>
    <property type="match status" value="1"/>
</dbReference>
<dbReference type="CDD" id="cd00293">
    <property type="entry name" value="USP-like"/>
    <property type="match status" value="1"/>
</dbReference>
<dbReference type="EMBL" id="CP036266">
    <property type="protein sequence ID" value="QDT22173.1"/>
    <property type="molecule type" value="Genomic_DNA"/>
</dbReference>
<accession>A0A517PS23</accession>
<evidence type="ECO:0000259" key="3">
    <source>
        <dbReference type="Pfam" id="PF00582"/>
    </source>
</evidence>
<dbReference type="InterPro" id="IPR014729">
    <property type="entry name" value="Rossmann-like_a/b/a_fold"/>
</dbReference>
<dbReference type="Proteomes" id="UP000320421">
    <property type="component" value="Chromosome"/>
</dbReference>
<dbReference type="AlphaFoldDB" id="A0A517PS23"/>
<organism evidence="4 5">
    <name type="scientific">Gimesia chilikensis</name>
    <dbReference type="NCBI Taxonomy" id="2605989"/>
    <lineage>
        <taxon>Bacteria</taxon>
        <taxon>Pseudomonadati</taxon>
        <taxon>Planctomycetota</taxon>
        <taxon>Planctomycetia</taxon>
        <taxon>Planctomycetales</taxon>
        <taxon>Planctomycetaceae</taxon>
        <taxon>Gimesia</taxon>
    </lineage>
</organism>
<dbReference type="Gene3D" id="3.40.50.620">
    <property type="entry name" value="HUPs"/>
    <property type="match status" value="1"/>
</dbReference>
<evidence type="ECO:0000313" key="5">
    <source>
        <dbReference type="Proteomes" id="UP000320421"/>
    </source>
</evidence>
<dbReference type="PIRSF" id="PIRSF006276">
    <property type="entry name" value="UspA"/>
    <property type="match status" value="1"/>
</dbReference>
<evidence type="ECO:0000313" key="4">
    <source>
        <dbReference type="EMBL" id="QDT22173.1"/>
    </source>
</evidence>
<name>A0A517PS23_9PLAN</name>
<keyword evidence="2" id="KW-0963">Cytoplasm</keyword>